<dbReference type="Proteomes" id="UP000010556">
    <property type="component" value="Unassembled WGS sequence"/>
</dbReference>
<name>L5MHK1_MYODS</name>
<evidence type="ECO:0000313" key="1">
    <source>
        <dbReference type="EMBL" id="ELK38099.1"/>
    </source>
</evidence>
<sequence length="66" mass="7343">MFHQHSAKLGRRCMKKSSWKIVPVGEGEVHEANDGEAQQSDGVRPVEEVSGDVLHLLLIDHPKCIL</sequence>
<accession>L5MHK1</accession>
<proteinExistence type="predicted"/>
<dbReference type="EMBL" id="KB099432">
    <property type="protein sequence ID" value="ELK38099.1"/>
    <property type="molecule type" value="Genomic_DNA"/>
</dbReference>
<evidence type="ECO:0000313" key="2">
    <source>
        <dbReference type="Proteomes" id="UP000010556"/>
    </source>
</evidence>
<dbReference type="AlphaFoldDB" id="L5MHK1"/>
<keyword evidence="2" id="KW-1185">Reference proteome</keyword>
<organism evidence="1 2">
    <name type="scientific">Myotis davidii</name>
    <name type="common">David's myotis</name>
    <dbReference type="NCBI Taxonomy" id="225400"/>
    <lineage>
        <taxon>Eukaryota</taxon>
        <taxon>Metazoa</taxon>
        <taxon>Chordata</taxon>
        <taxon>Craniata</taxon>
        <taxon>Vertebrata</taxon>
        <taxon>Euteleostomi</taxon>
        <taxon>Mammalia</taxon>
        <taxon>Eutheria</taxon>
        <taxon>Laurasiatheria</taxon>
        <taxon>Chiroptera</taxon>
        <taxon>Yangochiroptera</taxon>
        <taxon>Vespertilionidae</taxon>
        <taxon>Myotis</taxon>
    </lineage>
</organism>
<reference evidence="2" key="1">
    <citation type="journal article" date="2013" name="Science">
        <title>Comparative analysis of bat genomes provides insight into the evolution of flight and immunity.</title>
        <authorList>
            <person name="Zhang G."/>
            <person name="Cowled C."/>
            <person name="Shi Z."/>
            <person name="Huang Z."/>
            <person name="Bishop-Lilly K.A."/>
            <person name="Fang X."/>
            <person name="Wynne J.W."/>
            <person name="Xiong Z."/>
            <person name="Baker M.L."/>
            <person name="Zhao W."/>
            <person name="Tachedjian M."/>
            <person name="Zhu Y."/>
            <person name="Zhou P."/>
            <person name="Jiang X."/>
            <person name="Ng J."/>
            <person name="Yang L."/>
            <person name="Wu L."/>
            <person name="Xiao J."/>
            <person name="Feng Y."/>
            <person name="Chen Y."/>
            <person name="Sun X."/>
            <person name="Zhang Y."/>
            <person name="Marsh G.A."/>
            <person name="Crameri G."/>
            <person name="Broder C.C."/>
            <person name="Frey K.G."/>
            <person name="Wang L.F."/>
            <person name="Wang J."/>
        </authorList>
    </citation>
    <scope>NUCLEOTIDE SEQUENCE [LARGE SCALE GENOMIC DNA]</scope>
</reference>
<gene>
    <name evidence="1" type="ORF">MDA_GLEAN10002024</name>
</gene>
<protein>
    <submittedName>
        <fullName evidence="1">Uncharacterized protein</fullName>
    </submittedName>
</protein>